<feature type="domain" description="TadE-like" evidence="2">
    <location>
        <begin position="15"/>
        <end position="57"/>
    </location>
</feature>
<gene>
    <name evidence="3" type="ORF">K5P26_09045</name>
</gene>
<reference evidence="3" key="1">
    <citation type="submission" date="2021-08" db="EMBL/GenBank/DDBJ databases">
        <title>Sphingopyxis panaciterrulae sp. nov., isolated from the surface water of the Yellow Sea.</title>
        <authorList>
            <person name="Gao Z."/>
            <person name="Zhang D."/>
            <person name="Zhang A."/>
        </authorList>
    </citation>
    <scope>NUCLEOTIDE SEQUENCE</scope>
    <source>
        <strain evidence="3">XHP0097</strain>
    </source>
</reference>
<dbReference type="Pfam" id="PF07811">
    <property type="entry name" value="TadE"/>
    <property type="match status" value="1"/>
</dbReference>
<evidence type="ECO:0000313" key="3">
    <source>
        <dbReference type="EMBL" id="MBY4637282.1"/>
    </source>
</evidence>
<keyword evidence="4" id="KW-1185">Reference proteome</keyword>
<evidence type="ECO:0000256" key="1">
    <source>
        <dbReference type="SAM" id="Phobius"/>
    </source>
</evidence>
<evidence type="ECO:0000259" key="2">
    <source>
        <dbReference type="Pfam" id="PF07811"/>
    </source>
</evidence>
<dbReference type="EMBL" id="JAILXK010000002">
    <property type="protein sequence ID" value="MBY4637282.1"/>
    <property type="molecule type" value="Genomic_DNA"/>
</dbReference>
<dbReference type="Proteomes" id="UP001166571">
    <property type="component" value="Unassembled WGS sequence"/>
</dbReference>
<proteinExistence type="predicted"/>
<accession>A0ABS7ME21</accession>
<name>A0ABS7ME21_9SPHN</name>
<dbReference type="RefSeq" id="WP_222136569.1">
    <property type="nucleotide sequence ID" value="NZ_JAILXK010000002.1"/>
</dbReference>
<dbReference type="InterPro" id="IPR012495">
    <property type="entry name" value="TadE-like_dom"/>
</dbReference>
<comment type="caution">
    <text evidence="3">The sequence shown here is derived from an EMBL/GenBank/DDBJ whole genome shotgun (WGS) entry which is preliminary data.</text>
</comment>
<evidence type="ECO:0000313" key="4">
    <source>
        <dbReference type="Proteomes" id="UP001166571"/>
    </source>
</evidence>
<organism evidence="3 4">
    <name type="scientific">Sphingopyxis jiangsuensis</name>
    <dbReference type="NCBI Taxonomy" id="2871171"/>
    <lineage>
        <taxon>Bacteria</taxon>
        <taxon>Pseudomonadati</taxon>
        <taxon>Pseudomonadota</taxon>
        <taxon>Alphaproteobacteria</taxon>
        <taxon>Sphingomonadales</taxon>
        <taxon>Sphingomonadaceae</taxon>
        <taxon>Sphingopyxis</taxon>
    </lineage>
</organism>
<keyword evidence="1" id="KW-0472">Membrane</keyword>
<keyword evidence="1" id="KW-0812">Transmembrane</keyword>
<protein>
    <submittedName>
        <fullName evidence="3">Pilus assembly protein</fullName>
    </submittedName>
</protein>
<keyword evidence="1" id="KW-1133">Transmembrane helix</keyword>
<sequence length="170" mass="17581">MTMRRTFSIFGCTRGAAAAEMALITPLLLVILFGGFEAGAYFWTEHKVVKGVRDGARFAARQPFTAYSGCNAPTGTTLDNIRNLTRTGQLSGGTAKVSGWTDADVAVTVACQASAPNSYTSGGVYATEATGAMHVTVSTTVNYPSLFGTLGFDTTGAVVRASSNAAVMGT</sequence>
<feature type="transmembrane region" description="Helical" evidence="1">
    <location>
        <begin position="28"/>
        <end position="44"/>
    </location>
</feature>